<organism evidence="22">
    <name type="scientific">Tanacetum cinerariifolium</name>
    <name type="common">Dalmatian daisy</name>
    <name type="synonym">Chrysanthemum cinerariifolium</name>
    <dbReference type="NCBI Taxonomy" id="118510"/>
    <lineage>
        <taxon>Eukaryota</taxon>
        <taxon>Viridiplantae</taxon>
        <taxon>Streptophyta</taxon>
        <taxon>Embryophyta</taxon>
        <taxon>Tracheophyta</taxon>
        <taxon>Spermatophyta</taxon>
        <taxon>Magnoliopsida</taxon>
        <taxon>eudicotyledons</taxon>
        <taxon>Gunneridae</taxon>
        <taxon>Pentapetalae</taxon>
        <taxon>asterids</taxon>
        <taxon>campanulids</taxon>
        <taxon>Asterales</taxon>
        <taxon>Asteraceae</taxon>
        <taxon>Asteroideae</taxon>
        <taxon>Anthemideae</taxon>
        <taxon>Anthemidinae</taxon>
        <taxon>Tanacetum</taxon>
    </lineage>
</organism>
<evidence type="ECO:0000256" key="2">
    <source>
        <dbReference type="ARBA" id="ARBA00004687"/>
    </source>
</evidence>
<feature type="transmembrane region" description="Helical" evidence="20">
    <location>
        <begin position="2154"/>
        <end position="2186"/>
    </location>
</feature>
<keyword evidence="11 17" id="KW-0067">ATP-binding</keyword>
<dbReference type="GO" id="GO:0009903">
    <property type="term" value="P:chloroplast avoidance movement"/>
    <property type="evidence" value="ECO:0007669"/>
    <property type="project" value="UniProtKB-ARBA"/>
</dbReference>
<keyword evidence="14 20" id="KW-0472">Membrane</keyword>
<reference evidence="22" key="1">
    <citation type="journal article" date="2019" name="Sci. Rep.">
        <title>Draft genome of Tanacetum cinerariifolium, the natural source of mosquito coil.</title>
        <authorList>
            <person name="Yamashiro T."/>
            <person name="Shiraishi A."/>
            <person name="Satake H."/>
            <person name="Nakayama K."/>
        </authorList>
    </citation>
    <scope>NUCLEOTIDE SEQUENCE</scope>
</reference>
<dbReference type="PRINTS" id="PR00380">
    <property type="entry name" value="KINESINHEAVY"/>
</dbReference>
<keyword evidence="10" id="KW-0256">Endoplasmic reticulum</keyword>
<comment type="similarity">
    <text evidence="3">Belongs to the PIGG/PIGN/PIGO family. PIGG subfamily.</text>
</comment>
<comment type="subcellular location">
    <subcellularLocation>
        <location evidence="1">Endoplasmic reticulum membrane</location>
        <topology evidence="1">Multi-pass membrane protein</topology>
    </subcellularLocation>
</comment>
<evidence type="ECO:0000256" key="4">
    <source>
        <dbReference type="ARBA" id="ARBA00010899"/>
    </source>
</evidence>
<feature type="transmembrane region" description="Helical" evidence="20">
    <location>
        <begin position="2114"/>
        <end position="2139"/>
    </location>
</feature>
<dbReference type="SUPFAM" id="SSF53649">
    <property type="entry name" value="Alkaline phosphatase-like"/>
    <property type="match status" value="1"/>
</dbReference>
<dbReference type="FunFam" id="3.40.850.10:FF:000058">
    <property type="entry name" value="kinesin-like protein KIN-14B isoform X1"/>
    <property type="match status" value="1"/>
</dbReference>
<dbReference type="CDD" id="cd16024">
    <property type="entry name" value="GPI_EPT_2"/>
    <property type="match status" value="1"/>
</dbReference>
<evidence type="ECO:0000256" key="10">
    <source>
        <dbReference type="ARBA" id="ARBA00022824"/>
    </source>
</evidence>
<feature type="domain" description="Kinesin motor" evidence="21">
    <location>
        <begin position="141"/>
        <end position="453"/>
    </location>
</feature>
<evidence type="ECO:0000256" key="19">
    <source>
        <dbReference type="SAM" id="MobiDB-lite"/>
    </source>
</evidence>
<feature type="compositionally biased region" description="Polar residues" evidence="19">
    <location>
        <begin position="645"/>
        <end position="654"/>
    </location>
</feature>
<dbReference type="SUPFAM" id="SSF52540">
    <property type="entry name" value="P-loop containing nucleoside triphosphate hydrolases"/>
    <property type="match status" value="1"/>
</dbReference>
<evidence type="ECO:0000256" key="18">
    <source>
        <dbReference type="SAM" id="Coils"/>
    </source>
</evidence>
<dbReference type="Pfam" id="PF00225">
    <property type="entry name" value="Kinesin"/>
    <property type="match status" value="1"/>
</dbReference>
<evidence type="ECO:0000256" key="17">
    <source>
        <dbReference type="PROSITE-ProRule" id="PRU00283"/>
    </source>
</evidence>
<comment type="similarity">
    <text evidence="4">Belongs to the TRAFAC class myosin-kinesin ATPase superfamily. Kinesin family. KIN-14 subfamily.</text>
</comment>
<evidence type="ECO:0000256" key="8">
    <source>
        <dbReference type="ARBA" id="ARBA00022701"/>
    </source>
</evidence>
<keyword evidence="16" id="KW-0325">Glycoprotein</keyword>
<feature type="compositionally biased region" description="Low complexity" evidence="19">
    <location>
        <begin position="23"/>
        <end position="37"/>
    </location>
</feature>
<feature type="compositionally biased region" description="Low complexity" evidence="19">
    <location>
        <begin position="819"/>
        <end position="834"/>
    </location>
</feature>
<gene>
    <name evidence="22" type="ORF">Tci_004020</name>
</gene>
<feature type="transmembrane region" description="Helical" evidence="20">
    <location>
        <begin position="1898"/>
        <end position="1919"/>
    </location>
</feature>
<protein>
    <submittedName>
        <fullName evidence="22">Kinesin-like protein KIN-14B</fullName>
    </submittedName>
</protein>
<keyword evidence="13 18" id="KW-0175">Coiled coil</keyword>
<evidence type="ECO:0000256" key="5">
    <source>
        <dbReference type="ARBA" id="ARBA00022502"/>
    </source>
</evidence>
<dbReference type="SMART" id="SM00129">
    <property type="entry name" value="KISc"/>
    <property type="match status" value="1"/>
</dbReference>
<dbReference type="InterPro" id="IPR036961">
    <property type="entry name" value="Kinesin_motor_dom_sf"/>
</dbReference>
<feature type="compositionally biased region" description="Polar residues" evidence="19">
    <location>
        <begin position="661"/>
        <end position="671"/>
    </location>
</feature>
<dbReference type="GO" id="GO:0005789">
    <property type="term" value="C:endoplasmic reticulum membrane"/>
    <property type="evidence" value="ECO:0007669"/>
    <property type="project" value="UniProtKB-SubCell"/>
</dbReference>
<dbReference type="GO" id="GO:0009904">
    <property type="term" value="P:chloroplast accumulation movement"/>
    <property type="evidence" value="ECO:0007669"/>
    <property type="project" value="UniProtKB-ARBA"/>
</dbReference>
<evidence type="ECO:0000256" key="13">
    <source>
        <dbReference type="ARBA" id="ARBA00023054"/>
    </source>
</evidence>
<dbReference type="InterPro" id="IPR019821">
    <property type="entry name" value="Kinesin_motor_CS"/>
</dbReference>
<dbReference type="GO" id="GO:0031022">
    <property type="term" value="P:nuclear migration along microfilament"/>
    <property type="evidence" value="ECO:0007669"/>
    <property type="project" value="UniProtKB-ARBA"/>
</dbReference>
<evidence type="ECO:0000259" key="21">
    <source>
        <dbReference type="PROSITE" id="PS50067"/>
    </source>
</evidence>
<feature type="coiled-coil region" evidence="18">
    <location>
        <begin position="558"/>
        <end position="637"/>
    </location>
</feature>
<dbReference type="EMBL" id="BKCJ010000313">
    <property type="protein sequence ID" value="GEU32042.1"/>
    <property type="molecule type" value="Genomic_DNA"/>
</dbReference>
<dbReference type="InterPro" id="IPR045687">
    <property type="entry name" value="PIGG/GPI7_C"/>
</dbReference>
<evidence type="ECO:0000256" key="11">
    <source>
        <dbReference type="ARBA" id="ARBA00022840"/>
    </source>
</evidence>
<dbReference type="Pfam" id="PF01663">
    <property type="entry name" value="Phosphodiest"/>
    <property type="match status" value="1"/>
</dbReference>
<name>A0A6L2J5Q1_TANCI</name>
<dbReference type="InterPro" id="IPR001752">
    <property type="entry name" value="Kinesin_motor_dom"/>
</dbReference>
<evidence type="ECO:0000313" key="22">
    <source>
        <dbReference type="EMBL" id="GEU32042.1"/>
    </source>
</evidence>
<dbReference type="FunFam" id="3.40.720.10:FF:000078">
    <property type="entry name" value="GPI ethanolamine phosphate transferase 2 isoform X4"/>
    <property type="match status" value="1"/>
</dbReference>
<dbReference type="InterPro" id="IPR027417">
    <property type="entry name" value="P-loop_NTPase"/>
</dbReference>
<feature type="transmembrane region" description="Helical" evidence="20">
    <location>
        <begin position="2066"/>
        <end position="2093"/>
    </location>
</feature>
<keyword evidence="8" id="KW-0493">Microtubule</keyword>
<dbReference type="GO" id="GO:0007018">
    <property type="term" value="P:microtubule-based movement"/>
    <property type="evidence" value="ECO:0007669"/>
    <property type="project" value="InterPro"/>
</dbReference>
<dbReference type="GO" id="GO:0005886">
    <property type="term" value="C:plasma membrane"/>
    <property type="evidence" value="ECO:0007669"/>
    <property type="project" value="UniProtKB-ARBA"/>
</dbReference>
<dbReference type="GO" id="GO:0005874">
    <property type="term" value="C:microtubule"/>
    <property type="evidence" value="ECO:0007669"/>
    <property type="project" value="UniProtKB-KW"/>
</dbReference>
<feature type="transmembrane region" description="Helical" evidence="20">
    <location>
        <begin position="1939"/>
        <end position="1961"/>
    </location>
</feature>
<evidence type="ECO:0000256" key="20">
    <source>
        <dbReference type="SAM" id="Phobius"/>
    </source>
</evidence>
<dbReference type="InterPro" id="IPR002591">
    <property type="entry name" value="Phosphodiest/P_Trfase"/>
</dbReference>
<feature type="binding site" evidence="17">
    <location>
        <begin position="222"/>
        <end position="229"/>
    </location>
    <ligand>
        <name>ATP</name>
        <dbReference type="ChEBI" id="CHEBI:30616"/>
    </ligand>
</feature>
<keyword evidence="15 17" id="KW-0505">Motor protein</keyword>
<comment type="caution">
    <text evidence="22">The sequence shown here is derived from an EMBL/GenBank/DDBJ whole genome shotgun (WGS) entry which is preliminary data.</text>
</comment>
<keyword evidence="6" id="KW-0808">Transferase</keyword>
<dbReference type="InterPro" id="IPR017850">
    <property type="entry name" value="Alkaline_phosphatase_core_sf"/>
</dbReference>
<feature type="transmembrane region" description="Helical" evidence="20">
    <location>
        <begin position="1772"/>
        <end position="1790"/>
    </location>
</feature>
<keyword evidence="5" id="KW-0337">GPI-anchor biosynthesis</keyword>
<dbReference type="PROSITE" id="PS00411">
    <property type="entry name" value="KINESIN_MOTOR_1"/>
    <property type="match status" value="1"/>
</dbReference>
<evidence type="ECO:0000256" key="9">
    <source>
        <dbReference type="ARBA" id="ARBA00022741"/>
    </source>
</evidence>
<evidence type="ECO:0000256" key="6">
    <source>
        <dbReference type="ARBA" id="ARBA00022679"/>
    </source>
</evidence>
<feature type="transmembrane region" description="Helical" evidence="20">
    <location>
        <begin position="1732"/>
        <end position="1752"/>
    </location>
</feature>
<evidence type="ECO:0000256" key="1">
    <source>
        <dbReference type="ARBA" id="ARBA00004477"/>
    </source>
</evidence>
<feature type="region of interest" description="Disordered" evidence="19">
    <location>
        <begin position="813"/>
        <end position="834"/>
    </location>
</feature>
<dbReference type="PROSITE" id="PS50067">
    <property type="entry name" value="KINESIN_MOTOR_2"/>
    <property type="match status" value="1"/>
</dbReference>
<evidence type="ECO:0000256" key="15">
    <source>
        <dbReference type="ARBA" id="ARBA00023175"/>
    </source>
</evidence>
<keyword evidence="12 20" id="KW-1133">Transmembrane helix</keyword>
<dbReference type="InterPro" id="IPR037674">
    <property type="entry name" value="PIG-G_N"/>
</dbReference>
<dbReference type="InterPro" id="IPR039527">
    <property type="entry name" value="PIGG/GPI7"/>
</dbReference>
<feature type="transmembrane region" description="Helical" evidence="20">
    <location>
        <begin position="1998"/>
        <end position="2016"/>
    </location>
</feature>
<accession>A0A6L2J5Q1</accession>
<comment type="pathway">
    <text evidence="2">Glycolipid biosynthesis; glycosylphosphatidylinositol-anchor biosynthesis.</text>
</comment>
<evidence type="ECO:0000256" key="3">
    <source>
        <dbReference type="ARBA" id="ARBA00005315"/>
    </source>
</evidence>
<keyword evidence="9 17" id="KW-0547">Nucleotide-binding</keyword>
<dbReference type="Pfam" id="PF19316">
    <property type="entry name" value="PIGO_PIGG"/>
    <property type="match status" value="1"/>
</dbReference>
<dbReference type="GO" id="GO:0005829">
    <property type="term" value="C:cytosol"/>
    <property type="evidence" value="ECO:0007669"/>
    <property type="project" value="UniProtKB-ARBA"/>
</dbReference>
<dbReference type="GO" id="GO:0008017">
    <property type="term" value="F:microtubule binding"/>
    <property type="evidence" value="ECO:0007669"/>
    <property type="project" value="InterPro"/>
</dbReference>
<evidence type="ECO:0000256" key="12">
    <source>
        <dbReference type="ARBA" id="ARBA00022989"/>
    </source>
</evidence>
<dbReference type="PANTHER" id="PTHR23072">
    <property type="entry name" value="PHOSPHATIDYLINOSITOL GLYCAN-RELATED"/>
    <property type="match status" value="1"/>
</dbReference>
<evidence type="ECO:0000256" key="16">
    <source>
        <dbReference type="ARBA" id="ARBA00023180"/>
    </source>
</evidence>
<feature type="region of interest" description="Disordered" evidence="19">
    <location>
        <begin position="644"/>
        <end position="673"/>
    </location>
</feature>
<dbReference type="GO" id="GO:0005524">
    <property type="term" value="F:ATP binding"/>
    <property type="evidence" value="ECO:0007669"/>
    <property type="project" value="UniProtKB-UniRule"/>
</dbReference>
<dbReference type="GO" id="GO:0051267">
    <property type="term" value="F:CP2 mannose-ethanolamine phosphotransferase activity"/>
    <property type="evidence" value="ECO:0007669"/>
    <property type="project" value="TreeGrafter"/>
</dbReference>
<feature type="transmembrane region" description="Helical" evidence="20">
    <location>
        <begin position="1871"/>
        <end position="1891"/>
    </location>
</feature>
<feature type="transmembrane region" description="Helical" evidence="20">
    <location>
        <begin position="2028"/>
        <end position="2060"/>
    </location>
</feature>
<sequence>MSNNSNSKGGWNWEVSGFEPRKSPSSSTASAPPLSRRYSISTPSIVPNSELISKHSVVTKLHSLKDKVKHAREDFVELRQEAIELQEYSNAKLDRVTRYLGVLADKTRKLDQAALEAEAKVAPLINEKKRLYDELLTAKGNIKVFCRTRPLFEDEGPSVVEFPDDFTIRVNTGDDTVSNPKKDYEFDRVYGPHIGQADVFTDVQPFVQSALDGHNVSIFAYGQTSSGKTHTMEGSSHDRGLYARCFEELFDVSNSDTTSTSRFNFFVTIVELYNEQMHDLLSESETGLPKVQMGSLDSFIVQEKVDNPLDFSKVIKKALLSRSGDQTKIKVSHLIITIHIYYDNLITGENLYSKLSLVDLAGSESLGLEDNNGDQTTDMLHVMKSLSALGDVLASLTSKKEDVPYGNSVLTKALADSLGGSSKTLLIVNICPHISNLSETLSALNFSARAGNTILSLGNRDTIKKWKDVANDARKEFYEKEKETLDLKQEVVGLKQELKVANDQCVLLFNEAQKAWKVSLTLQSDLKAENIMLAEKHKVEQDQNNELRTQVAPLLQQVQEQKLQLQQRDSTIESLQEKLKSIQAQLNAALQSSENTSKISSDLTGESTDSAAVTKKLEEELQKRDALIERLHEENEKLFERLTEKASSMGSQQALGAPPKNLNQSPDIGSNNKERALDVVPFSAEKKTDGTLALVKPGQDKIKSTPAGEYLTSALNDFDLEQYDGLAAISDGANKLLMLVLAAVIKAGASREHEILAEIRDAVFAFIRKMEPHRVMDTMLVSRVRILYIRSLLARSPELQSIKVSPVERFLEKPTAGHSRTSSRSSSPGRSPVRYDPAIKNALIVEGQMHGFRVNLKPEKKSKLSSVVLKIRGIDQESWRQHVTGAKLREITDDAKAFATGNRALAALFVHTPAGELQRQIRSWLAMNFDFLSVTGADAVGGVTGQLELLSTAIMDGWMAGLGAAMPPITDALGQLLAEYAKRVYNSQLQHLKDIAGTLATEAAEDSSQVAKLRSALESIDHKRRKILQQMKGDNALLTLEDGGSPIRNPSSAAEDARLASLIALDGILKQIKEIMRQSSVNLMSRSKKRALVSAIDDLSAQMSSLLEVDHPCAQRHIADARRVVESIVEEDDKPQGTLRAASDEYTSAETDVTQWNVLQFNTGSTTPFIIKCGANSHSELVIKADDRVQEPKGGEILRVVPRPTVLESMSLEEIKEVFSKLPEALSLLALARTADGTRARYSRLYRTLAMKVPALRELVGELEKGGGLKDPKLLEDGRKWKKMILKKKVGGGFSEVVTGAAVFIQITGLTLFISGFFPIKPALSGVSGPDSFHPPSSSHSLHNHEIYSPHQLKSLYQELSEIQPSYDRLILMVIDGLPAEFVLGRDGQPPSKIFKDAMPYTQSLLANNMALGYHAKAAPPTVTLPRLKAMTTGSIGGFLDVLFNFNTQALLEDNIIGQLFRIGWKMVMLGDETWLKLFPGLFTRHDGVSSFFVKDTVQVDHNVSRHLSSELYKNDWNLLILHYLGLDHVGHLGGRSSTLMGPKLQEMDEVIKTIHKSAIQSQESDHRRTLLVVISDHGMQENGNHGGSSYEETDSLALFIGPRSSYVSATDDTINQVDIAPTLALLFGVPIPKNNAGYLITDLFHPIEDHQLLRLLELNSWQLLRLLQAQSTESTCGSLKDTPSCLYLEAAARHASWKSKNDISTVSAYNQFLRTASEHLSHTATDKPSGLITSGIMAMLLSCVMFLGLLYKLGQEIYPKVQIYKSQLAEALVRGIIVIIVLSMGSSSLVEEEQYLWHFMTSTFFLVLLRKTIKSTTGNRNRTCSQLCLIAVILFCGRLLRGWHQGGVNWTHLPDISKSLDMSGNACVKSFQLVSVVLVISLCLYTLFSLWSKSKRYIIIVIGLSYLCGGLLVLQYLIKYQGSGVAGSDNNAILAIQFIYGFFVTISTVTVIVSPWLMSFQSKDLVLVIKDCLYVIGMTYIFGWCLLQLLLQQPVNTMPIALLLVQIIATIYFVSHGGSDVKQWVEIAAIYYLGMAGHFSLGNTNTLATIDVAGAFIGISSHSTILSGLIMFVITFASPMLSLLSMVVSISMKDINALLKTCEVNTGQLLKMILGFPCLVPLGINSILLVAYTIILLLMRNHLFIWTVFSPKYIYVVVTTACVLIGVLIVASTVTYTISVAVFLVRHQHKDSIS</sequence>
<dbReference type="Gene3D" id="3.40.720.10">
    <property type="entry name" value="Alkaline Phosphatase, subunit A"/>
    <property type="match status" value="1"/>
</dbReference>
<proteinExistence type="inferred from homology"/>
<feature type="region of interest" description="Disordered" evidence="19">
    <location>
        <begin position="1"/>
        <end position="38"/>
    </location>
</feature>
<dbReference type="PANTHER" id="PTHR23072:SF0">
    <property type="entry name" value="GPI ETHANOLAMINE PHOSPHATE TRANSFERASE 2"/>
    <property type="match status" value="1"/>
</dbReference>
<dbReference type="Gene3D" id="3.40.850.10">
    <property type="entry name" value="Kinesin motor domain"/>
    <property type="match status" value="1"/>
</dbReference>
<dbReference type="GO" id="GO:0006506">
    <property type="term" value="P:GPI anchor biosynthetic process"/>
    <property type="evidence" value="ECO:0007669"/>
    <property type="project" value="UniProtKB-KW"/>
</dbReference>
<evidence type="ECO:0000256" key="14">
    <source>
        <dbReference type="ARBA" id="ARBA00023136"/>
    </source>
</evidence>
<keyword evidence="7 20" id="KW-0812">Transmembrane</keyword>
<evidence type="ECO:0000256" key="7">
    <source>
        <dbReference type="ARBA" id="ARBA00022692"/>
    </source>
</evidence>
<dbReference type="GO" id="GO:0003777">
    <property type="term" value="F:microtubule motor activity"/>
    <property type="evidence" value="ECO:0007669"/>
    <property type="project" value="InterPro"/>
</dbReference>
<feature type="transmembrane region" description="Helical" evidence="20">
    <location>
        <begin position="1973"/>
        <end position="1992"/>
    </location>
</feature>